<dbReference type="Gene3D" id="1.10.10.2590">
    <property type="entry name" value="BEN domain"/>
    <property type="match status" value="1"/>
</dbReference>
<name>A0AA89BYX4_PINIB</name>
<dbReference type="InterPro" id="IPR018379">
    <property type="entry name" value="BEN_domain"/>
</dbReference>
<sequence>RLLKDSNLEAWEDDLRRATSAAEKAHPTRSGFVLTCKLIPCIFKLEELAQSRGQGLRKKKEADLRPVLDPTKLGDLKEYVNLWCHKNNKDSVKDLDFNDAISEKVSYARRKLKTFQRQ</sequence>
<reference evidence="2" key="1">
    <citation type="submission" date="2019-08" db="EMBL/GenBank/DDBJ databases">
        <title>The improved chromosome-level genome for the pearl oyster Pinctada fucata martensii using PacBio sequencing and Hi-C.</title>
        <authorList>
            <person name="Zheng Z."/>
        </authorList>
    </citation>
    <scope>NUCLEOTIDE SEQUENCE</scope>
    <source>
        <strain evidence="2">ZZ-2019</strain>
        <tissue evidence="2">Adductor muscle</tissue>
    </source>
</reference>
<protein>
    <recommendedName>
        <fullName evidence="1">BEN domain-containing protein</fullName>
    </recommendedName>
</protein>
<dbReference type="Proteomes" id="UP001186944">
    <property type="component" value="Unassembled WGS sequence"/>
</dbReference>
<dbReference type="GO" id="GO:0003677">
    <property type="term" value="F:DNA binding"/>
    <property type="evidence" value="ECO:0007669"/>
    <property type="project" value="InterPro"/>
</dbReference>
<gene>
    <name evidence="2" type="ORF">FSP39_007213</name>
</gene>
<feature type="non-terminal residue" evidence="2">
    <location>
        <position position="1"/>
    </location>
</feature>
<keyword evidence="3" id="KW-1185">Reference proteome</keyword>
<evidence type="ECO:0000259" key="1">
    <source>
        <dbReference type="Pfam" id="PF10523"/>
    </source>
</evidence>
<evidence type="ECO:0000313" key="2">
    <source>
        <dbReference type="EMBL" id="KAK3092787.1"/>
    </source>
</evidence>
<organism evidence="2 3">
    <name type="scientific">Pinctada imbricata</name>
    <name type="common">Atlantic pearl-oyster</name>
    <name type="synonym">Pinctada martensii</name>
    <dbReference type="NCBI Taxonomy" id="66713"/>
    <lineage>
        <taxon>Eukaryota</taxon>
        <taxon>Metazoa</taxon>
        <taxon>Spiralia</taxon>
        <taxon>Lophotrochozoa</taxon>
        <taxon>Mollusca</taxon>
        <taxon>Bivalvia</taxon>
        <taxon>Autobranchia</taxon>
        <taxon>Pteriomorphia</taxon>
        <taxon>Pterioida</taxon>
        <taxon>Pterioidea</taxon>
        <taxon>Pteriidae</taxon>
        <taxon>Pinctada</taxon>
    </lineage>
</organism>
<dbReference type="Pfam" id="PF10523">
    <property type="entry name" value="BEN"/>
    <property type="match status" value="1"/>
</dbReference>
<proteinExistence type="predicted"/>
<evidence type="ECO:0000313" key="3">
    <source>
        <dbReference type="Proteomes" id="UP001186944"/>
    </source>
</evidence>
<dbReference type="AlphaFoldDB" id="A0AA89BYX4"/>
<comment type="caution">
    <text evidence="2">The sequence shown here is derived from an EMBL/GenBank/DDBJ whole genome shotgun (WGS) entry which is preliminary data.</text>
</comment>
<accession>A0AA89BYX4</accession>
<feature type="domain" description="BEN" evidence="1">
    <location>
        <begin position="34"/>
        <end position="91"/>
    </location>
</feature>
<dbReference type="EMBL" id="VSWD01000009">
    <property type="protein sequence ID" value="KAK3092787.1"/>
    <property type="molecule type" value="Genomic_DNA"/>
</dbReference>